<evidence type="ECO:0000313" key="5">
    <source>
        <dbReference type="EMBL" id="KAK0319586.1"/>
    </source>
</evidence>
<sequence length="161" mass="18489">MGSVGESQPDYDVLVIGAGLSGCYACHRMHQLNLKVKVLEAGTSVGGTWYWNRYPGARFDSESYTYAFYFSPEILDEWKWTEHYAPQAETERYIRFLCDRLELWDDLQFNTSITKAHWIEQDRLWKLTDASGRTYTSRFLITGIGVLSNPTLPNVPGVADF</sequence>
<evidence type="ECO:0000256" key="2">
    <source>
        <dbReference type="ARBA" id="ARBA00022827"/>
    </source>
</evidence>
<dbReference type="InterPro" id="IPR036188">
    <property type="entry name" value="FAD/NAD-bd_sf"/>
</dbReference>
<gene>
    <name evidence="5" type="ORF">LTR82_009291</name>
</gene>
<keyword evidence="2" id="KW-0274">FAD</keyword>
<dbReference type="PANTHER" id="PTHR43098:SF5">
    <property type="entry name" value="DUAL-FUNCTIONAL MONOOXYGENASE_METHYLTRANSFERASE PSOF"/>
    <property type="match status" value="1"/>
</dbReference>
<evidence type="ECO:0000256" key="3">
    <source>
        <dbReference type="ARBA" id="ARBA00022857"/>
    </source>
</evidence>
<dbReference type="Gene3D" id="3.50.50.60">
    <property type="entry name" value="FAD/NAD(P)-binding domain"/>
    <property type="match status" value="1"/>
</dbReference>
<keyword evidence="3" id="KW-0521">NADP</keyword>
<dbReference type="InterPro" id="IPR050775">
    <property type="entry name" value="FAD-binding_Monooxygenases"/>
</dbReference>
<keyword evidence="4" id="KW-0560">Oxidoreductase</keyword>
<organism evidence="5 6">
    <name type="scientific">Friedmanniomyces endolithicus</name>
    <dbReference type="NCBI Taxonomy" id="329885"/>
    <lineage>
        <taxon>Eukaryota</taxon>
        <taxon>Fungi</taxon>
        <taxon>Dikarya</taxon>
        <taxon>Ascomycota</taxon>
        <taxon>Pezizomycotina</taxon>
        <taxon>Dothideomycetes</taxon>
        <taxon>Dothideomycetidae</taxon>
        <taxon>Mycosphaerellales</taxon>
        <taxon>Teratosphaeriaceae</taxon>
        <taxon>Friedmanniomyces</taxon>
    </lineage>
</organism>
<proteinExistence type="predicted"/>
<evidence type="ECO:0000313" key="6">
    <source>
        <dbReference type="Proteomes" id="UP001168146"/>
    </source>
</evidence>
<dbReference type="EMBL" id="JASUXU010000029">
    <property type="protein sequence ID" value="KAK0319586.1"/>
    <property type="molecule type" value="Genomic_DNA"/>
</dbReference>
<accession>A0AAN6J7U3</accession>
<evidence type="ECO:0000256" key="1">
    <source>
        <dbReference type="ARBA" id="ARBA00022630"/>
    </source>
</evidence>
<evidence type="ECO:0000256" key="4">
    <source>
        <dbReference type="ARBA" id="ARBA00023002"/>
    </source>
</evidence>
<dbReference type="GO" id="GO:0016491">
    <property type="term" value="F:oxidoreductase activity"/>
    <property type="evidence" value="ECO:0007669"/>
    <property type="project" value="UniProtKB-KW"/>
</dbReference>
<dbReference type="AlphaFoldDB" id="A0AAN6J7U3"/>
<comment type="caution">
    <text evidence="5">The sequence shown here is derived from an EMBL/GenBank/DDBJ whole genome shotgun (WGS) entry which is preliminary data.</text>
</comment>
<dbReference type="Proteomes" id="UP001168146">
    <property type="component" value="Unassembled WGS sequence"/>
</dbReference>
<keyword evidence="1" id="KW-0285">Flavoprotein</keyword>
<dbReference type="Pfam" id="PF13450">
    <property type="entry name" value="NAD_binding_8"/>
    <property type="match status" value="1"/>
</dbReference>
<protein>
    <recommendedName>
        <fullName evidence="7">FAD/NAD(P)-binding domain-containing protein</fullName>
    </recommendedName>
</protein>
<dbReference type="SUPFAM" id="SSF51905">
    <property type="entry name" value="FAD/NAD(P)-binding domain"/>
    <property type="match status" value="1"/>
</dbReference>
<evidence type="ECO:0008006" key="7">
    <source>
        <dbReference type="Google" id="ProtNLM"/>
    </source>
</evidence>
<dbReference type="PANTHER" id="PTHR43098">
    <property type="entry name" value="L-ORNITHINE N(5)-MONOOXYGENASE-RELATED"/>
    <property type="match status" value="1"/>
</dbReference>
<name>A0AAN6J7U3_9PEZI</name>
<reference evidence="5" key="1">
    <citation type="submission" date="2021-12" db="EMBL/GenBank/DDBJ databases">
        <title>Black yeast isolated from Biological Soil Crust.</title>
        <authorList>
            <person name="Kurbessoian T."/>
        </authorList>
    </citation>
    <scope>NUCLEOTIDE SEQUENCE</scope>
    <source>
        <strain evidence="5">CCFEE 5208</strain>
    </source>
</reference>